<accession>A0A4Y2BXM6</accession>
<keyword evidence="2" id="KW-1185">Reference proteome</keyword>
<reference evidence="1 2" key="1">
    <citation type="journal article" date="2019" name="Sci. Rep.">
        <title>Orb-weaving spider Araneus ventricosus genome elucidates the spidroin gene catalogue.</title>
        <authorList>
            <person name="Kono N."/>
            <person name="Nakamura H."/>
            <person name="Ohtoshi R."/>
            <person name="Moran D.A.P."/>
            <person name="Shinohara A."/>
            <person name="Yoshida Y."/>
            <person name="Fujiwara M."/>
            <person name="Mori M."/>
            <person name="Tomita M."/>
            <person name="Arakawa K."/>
        </authorList>
    </citation>
    <scope>NUCLEOTIDE SEQUENCE [LARGE SCALE GENOMIC DNA]</scope>
</reference>
<dbReference type="EMBL" id="BGPR01000117">
    <property type="protein sequence ID" value="GBL96066.1"/>
    <property type="molecule type" value="Genomic_DNA"/>
</dbReference>
<evidence type="ECO:0000313" key="1">
    <source>
        <dbReference type="EMBL" id="GBL96066.1"/>
    </source>
</evidence>
<dbReference type="AlphaFoldDB" id="A0A4Y2BXM6"/>
<comment type="caution">
    <text evidence="1">The sequence shown here is derived from an EMBL/GenBank/DDBJ whole genome shotgun (WGS) entry which is preliminary data.</text>
</comment>
<sequence length="89" mass="9955">MGRGHTVLKKEGRRVEFVLRIIVPAGLAVARPDKPNRQDVESSEVAPNNASPNIYSEMFLVCMRSRTVGVLQCPHMGVMQIERSLFCKT</sequence>
<proteinExistence type="predicted"/>
<protein>
    <submittedName>
        <fullName evidence="1">Uncharacterized protein</fullName>
    </submittedName>
</protein>
<name>A0A4Y2BXM6_ARAVE</name>
<dbReference type="Proteomes" id="UP000499080">
    <property type="component" value="Unassembled WGS sequence"/>
</dbReference>
<evidence type="ECO:0000313" key="2">
    <source>
        <dbReference type="Proteomes" id="UP000499080"/>
    </source>
</evidence>
<gene>
    <name evidence="1" type="ORF">AVEN_104310_1</name>
</gene>
<organism evidence="1 2">
    <name type="scientific">Araneus ventricosus</name>
    <name type="common">Orbweaver spider</name>
    <name type="synonym">Epeira ventricosa</name>
    <dbReference type="NCBI Taxonomy" id="182803"/>
    <lineage>
        <taxon>Eukaryota</taxon>
        <taxon>Metazoa</taxon>
        <taxon>Ecdysozoa</taxon>
        <taxon>Arthropoda</taxon>
        <taxon>Chelicerata</taxon>
        <taxon>Arachnida</taxon>
        <taxon>Araneae</taxon>
        <taxon>Araneomorphae</taxon>
        <taxon>Entelegynae</taxon>
        <taxon>Araneoidea</taxon>
        <taxon>Araneidae</taxon>
        <taxon>Araneus</taxon>
    </lineage>
</organism>